<gene>
    <name evidence="1" type="ORF">FYC62_00750</name>
    <name evidence="2" type="ORF">FYC62_04085</name>
</gene>
<dbReference type="EMBL" id="CP043329">
    <property type="protein sequence ID" value="QEK50943.1"/>
    <property type="molecule type" value="Genomic_DNA"/>
</dbReference>
<dbReference type="EMBL" id="CP043329">
    <property type="protein sequence ID" value="QEK50358.1"/>
    <property type="molecule type" value="Genomic_DNA"/>
</dbReference>
<proteinExistence type="predicted"/>
<accession>A0A5C0VC69</accession>
<reference evidence="1 3" key="1">
    <citation type="submission" date="2019-08" db="EMBL/GenBank/DDBJ databases">
        <title>Pedobacter sp. nov., isolated from Han river, South Korea.</title>
        <authorList>
            <person name="Lee D.-H."/>
            <person name="Kim Y.-S."/>
            <person name="Hwang E.-M."/>
            <person name="Le Tran T.C."/>
            <person name="Cha C.-J."/>
        </authorList>
    </citation>
    <scope>NUCLEOTIDE SEQUENCE [LARGE SCALE GENOMIC DNA]</scope>
    <source>
        <strain evidence="1 3">CJ43</strain>
    </source>
</reference>
<dbReference type="Pfam" id="PF19781">
    <property type="entry name" value="DUF6266"/>
    <property type="match status" value="1"/>
</dbReference>
<dbReference type="Proteomes" id="UP000323653">
    <property type="component" value="Chromosome"/>
</dbReference>
<dbReference type="AlphaFoldDB" id="A0A5C0VC69"/>
<evidence type="ECO:0000313" key="1">
    <source>
        <dbReference type="EMBL" id="QEK50358.1"/>
    </source>
</evidence>
<sequence>MAFIKSDSFYAGLSGKVGDLIFCKGTKGTIVRRASQNKSNHHPTPGQEECRSRFVMANKFLLTAAHVLKMGAIENEEIEVQKRNRSAIRKSIVGGVYPHLFIDFSKLILTKGKMSLPDKLNIKLKEHKLEISWNSRKVNTQSELIIACYSAIQNCWITQLIKFRKDEQSHHFTIPNSLHEGFECYAFVRAINRQAVSNSKYFGGFQCIV</sequence>
<dbReference type="KEGG" id="pej:FYC62_04085"/>
<protein>
    <submittedName>
        <fullName evidence="1">Uncharacterized protein</fullName>
    </submittedName>
</protein>
<name>A0A5C0VC69_9SPHI</name>
<evidence type="ECO:0000313" key="3">
    <source>
        <dbReference type="Proteomes" id="UP000323653"/>
    </source>
</evidence>
<keyword evidence="3" id="KW-1185">Reference proteome</keyword>
<evidence type="ECO:0000313" key="2">
    <source>
        <dbReference type="EMBL" id="QEK50943.1"/>
    </source>
</evidence>
<dbReference type="InterPro" id="IPR046233">
    <property type="entry name" value="DUF6266"/>
</dbReference>
<dbReference type="KEGG" id="pej:FYC62_00750"/>
<dbReference type="RefSeq" id="WP_149073564.1">
    <property type="nucleotide sequence ID" value="NZ_CP043329.1"/>
</dbReference>
<organism evidence="1 3">
    <name type="scientific">Pedobacter aquae</name>
    <dbReference type="NCBI Taxonomy" id="2605747"/>
    <lineage>
        <taxon>Bacteria</taxon>
        <taxon>Pseudomonadati</taxon>
        <taxon>Bacteroidota</taxon>
        <taxon>Sphingobacteriia</taxon>
        <taxon>Sphingobacteriales</taxon>
        <taxon>Sphingobacteriaceae</taxon>
        <taxon>Pedobacter</taxon>
    </lineage>
</organism>